<evidence type="ECO:0000313" key="7">
    <source>
        <dbReference type="Proteomes" id="UP000708208"/>
    </source>
</evidence>
<keyword evidence="3" id="KW-0539">Nucleus</keyword>
<evidence type="ECO:0000313" key="6">
    <source>
        <dbReference type="EMBL" id="CAG7717021.1"/>
    </source>
</evidence>
<dbReference type="Proteomes" id="UP000708208">
    <property type="component" value="Unassembled WGS sequence"/>
</dbReference>
<name>A0A8J2JAN3_9HEXA</name>
<dbReference type="InterPro" id="IPR002164">
    <property type="entry name" value="NAP_family"/>
</dbReference>
<evidence type="ECO:0000256" key="3">
    <source>
        <dbReference type="ARBA" id="ARBA00023242"/>
    </source>
</evidence>
<dbReference type="EMBL" id="CAJVCH010042812">
    <property type="protein sequence ID" value="CAG7717021.1"/>
    <property type="molecule type" value="Genomic_DNA"/>
</dbReference>
<proteinExistence type="inferred from homology"/>
<dbReference type="AlphaFoldDB" id="A0A8J2JAN3"/>
<dbReference type="GO" id="GO:0005634">
    <property type="term" value="C:nucleus"/>
    <property type="evidence" value="ECO:0007669"/>
    <property type="project" value="UniProtKB-SubCell"/>
</dbReference>
<protein>
    <recommendedName>
        <fullName evidence="8">Nucleosome assembly protein 1-like 1</fullName>
    </recommendedName>
</protein>
<keyword evidence="7" id="KW-1185">Reference proteome</keyword>
<reference evidence="6" key="1">
    <citation type="submission" date="2021-06" db="EMBL/GenBank/DDBJ databases">
        <authorList>
            <person name="Hodson N. C."/>
            <person name="Mongue J. A."/>
            <person name="Jaron S. K."/>
        </authorList>
    </citation>
    <scope>NUCLEOTIDE SEQUENCE</scope>
</reference>
<evidence type="ECO:0000256" key="2">
    <source>
        <dbReference type="ARBA" id="ARBA00009947"/>
    </source>
</evidence>
<dbReference type="FunFam" id="3.30.1120.90:FF:000001">
    <property type="entry name" value="Nucleosome assembly protein 1-like 1"/>
    <property type="match status" value="1"/>
</dbReference>
<evidence type="ECO:0008006" key="8">
    <source>
        <dbReference type="Google" id="ProtNLM"/>
    </source>
</evidence>
<sequence length="354" mass="40878">MEDSVEEEETVEGKGENQSDAEEFAVEALPPEVKRRVKALKKIQVAVTKIEAQFYAEMHALECKYLPQYQPYFEKRLEIISGKYEPTEEECDFVGGSDSEAEMAETVAAIKLGESETEPKEKVPGIPDFWLTIFRNVEMLADMTEPADEPILKHLKDIKVKMNNEPMGFTLEFHFSPNEYFTNEVLTKTYEMKCELEEDSPFSFEGPEIVKCTGCHIDWKKGKNVTVKMIRKKQKHKQKGSIRTVNKPVDVPSFFNFFSPPQVPDDPENELDDETQMRLTNDFESGQYIRERIVPRAVLYYTGEALDDDYEEEEEEEEGEEKPRINSGSENYFLLCILKVINCSCRSTSKFKNI</sequence>
<comment type="similarity">
    <text evidence="2 4">Belongs to the nucleosome assembly protein (NAP) family.</text>
</comment>
<organism evidence="6 7">
    <name type="scientific">Allacma fusca</name>
    <dbReference type="NCBI Taxonomy" id="39272"/>
    <lineage>
        <taxon>Eukaryota</taxon>
        <taxon>Metazoa</taxon>
        <taxon>Ecdysozoa</taxon>
        <taxon>Arthropoda</taxon>
        <taxon>Hexapoda</taxon>
        <taxon>Collembola</taxon>
        <taxon>Symphypleona</taxon>
        <taxon>Sminthuridae</taxon>
        <taxon>Allacma</taxon>
    </lineage>
</organism>
<feature type="region of interest" description="Disordered" evidence="5">
    <location>
        <begin position="1"/>
        <end position="27"/>
    </location>
</feature>
<gene>
    <name evidence="6" type="ORF">AFUS01_LOCUS6499</name>
</gene>
<dbReference type="FunFam" id="1.20.5.1500:FF:000001">
    <property type="entry name" value="Nucleosome assembly protein 1-like 1"/>
    <property type="match status" value="1"/>
</dbReference>
<accession>A0A8J2JAN3</accession>
<evidence type="ECO:0000256" key="1">
    <source>
        <dbReference type="ARBA" id="ARBA00004123"/>
    </source>
</evidence>
<feature type="compositionally biased region" description="Acidic residues" evidence="5">
    <location>
        <begin position="1"/>
        <end position="10"/>
    </location>
</feature>
<evidence type="ECO:0000256" key="4">
    <source>
        <dbReference type="RuleBase" id="RU003876"/>
    </source>
</evidence>
<dbReference type="PANTHER" id="PTHR11875">
    <property type="entry name" value="TESTIS-SPECIFIC Y-ENCODED PROTEIN"/>
    <property type="match status" value="1"/>
</dbReference>
<dbReference type="GO" id="GO:0006334">
    <property type="term" value="P:nucleosome assembly"/>
    <property type="evidence" value="ECO:0007669"/>
    <property type="project" value="InterPro"/>
</dbReference>
<comment type="caution">
    <text evidence="6">The sequence shown here is derived from an EMBL/GenBank/DDBJ whole genome shotgun (WGS) entry which is preliminary data.</text>
</comment>
<dbReference type="OrthoDB" id="27325at2759"/>
<dbReference type="Pfam" id="PF00956">
    <property type="entry name" value="NAP"/>
    <property type="match status" value="1"/>
</dbReference>
<evidence type="ECO:0000256" key="5">
    <source>
        <dbReference type="SAM" id="MobiDB-lite"/>
    </source>
</evidence>
<comment type="subcellular location">
    <subcellularLocation>
        <location evidence="1">Nucleus</location>
    </subcellularLocation>
</comment>